<evidence type="ECO:0000256" key="6">
    <source>
        <dbReference type="ARBA" id="ARBA00022603"/>
    </source>
</evidence>
<evidence type="ECO:0000256" key="8">
    <source>
        <dbReference type="ARBA" id="ARBA00022691"/>
    </source>
</evidence>
<feature type="binding site" evidence="14">
    <location>
        <begin position="215"/>
        <end position="216"/>
    </location>
    <ligand>
        <name>S-adenosyl-L-methionine</name>
        <dbReference type="ChEBI" id="CHEBI:59789"/>
    </ligand>
</feature>
<dbReference type="PANTHER" id="PTHR30544:SF5">
    <property type="entry name" value="RADICAL SAM CORE DOMAIN-CONTAINING PROTEIN"/>
    <property type="match status" value="1"/>
</dbReference>
<evidence type="ECO:0000313" key="17">
    <source>
        <dbReference type="Proteomes" id="UP000604083"/>
    </source>
</evidence>
<dbReference type="Proteomes" id="UP000604083">
    <property type="component" value="Unassembled WGS sequence"/>
</dbReference>
<keyword evidence="9 14" id="KW-0819">tRNA processing</keyword>
<keyword evidence="4 14" id="KW-0963">Cytoplasm</keyword>
<proteinExistence type="inferred from homology"/>
<dbReference type="PROSITE" id="PS51918">
    <property type="entry name" value="RADICAL_SAM"/>
    <property type="match status" value="1"/>
</dbReference>
<evidence type="ECO:0000256" key="7">
    <source>
        <dbReference type="ARBA" id="ARBA00022679"/>
    </source>
</evidence>
<dbReference type="SUPFAM" id="SSF102114">
    <property type="entry name" value="Radical SAM enzymes"/>
    <property type="match status" value="1"/>
</dbReference>
<feature type="binding site" evidence="14">
    <location>
        <position position="175"/>
    </location>
    <ligand>
        <name>[4Fe-4S] cluster</name>
        <dbReference type="ChEBI" id="CHEBI:49883"/>
        <note>4Fe-4S-S-AdoMet</note>
    </ligand>
</feature>
<feature type="active site" description="S-methylcysteine intermediate" evidence="14">
    <location>
        <position position="389"/>
    </location>
</feature>
<evidence type="ECO:0000256" key="9">
    <source>
        <dbReference type="ARBA" id="ARBA00022694"/>
    </source>
</evidence>
<dbReference type="InterPro" id="IPR040072">
    <property type="entry name" value="Methyltransferase_A"/>
</dbReference>
<dbReference type="GO" id="GO:0046872">
    <property type="term" value="F:metal ion binding"/>
    <property type="evidence" value="ECO:0007669"/>
    <property type="project" value="UniProtKB-KW"/>
</dbReference>
<feature type="binding site" evidence="14">
    <location>
        <begin position="270"/>
        <end position="272"/>
    </location>
    <ligand>
        <name>S-adenosyl-L-methionine</name>
        <dbReference type="ChEBI" id="CHEBI:59789"/>
    </ligand>
</feature>
<keyword evidence="5 14" id="KW-0698">rRNA processing</keyword>
<keyword evidence="10 14" id="KW-0479">Metal-binding</keyword>
<dbReference type="GO" id="GO:0070475">
    <property type="term" value="P:rRNA base methylation"/>
    <property type="evidence" value="ECO:0007669"/>
    <property type="project" value="UniProtKB-UniRule"/>
</dbReference>
<comment type="caution">
    <text evidence="14">Lacks conserved residue(s) required for the propagation of feature annotation.</text>
</comment>
<name>A0A934RQY2_9BACT</name>
<dbReference type="GO" id="GO:0051539">
    <property type="term" value="F:4 iron, 4 sulfur cluster binding"/>
    <property type="evidence" value="ECO:0007669"/>
    <property type="project" value="UniProtKB-UniRule"/>
</dbReference>
<evidence type="ECO:0000256" key="3">
    <source>
        <dbReference type="ARBA" id="ARBA00022485"/>
    </source>
</evidence>
<evidence type="ECO:0000256" key="2">
    <source>
        <dbReference type="ARBA" id="ARBA00007544"/>
    </source>
</evidence>
<feature type="active site" description="Proton acceptor" evidence="14">
    <location>
        <position position="140"/>
    </location>
</feature>
<dbReference type="Gene3D" id="1.10.150.530">
    <property type="match status" value="1"/>
</dbReference>
<evidence type="ECO:0000256" key="11">
    <source>
        <dbReference type="ARBA" id="ARBA00023004"/>
    </source>
</evidence>
<gene>
    <name evidence="14 16" type="primary">rlmN</name>
    <name evidence="16" type="ORF">JIN78_05130</name>
</gene>
<evidence type="ECO:0000256" key="14">
    <source>
        <dbReference type="HAMAP-Rule" id="MF_01849"/>
    </source>
</evidence>
<feature type="domain" description="Radical SAM core" evidence="15">
    <location>
        <begin position="154"/>
        <end position="386"/>
    </location>
</feature>
<dbReference type="AlphaFoldDB" id="A0A934RQY2"/>
<evidence type="ECO:0000256" key="13">
    <source>
        <dbReference type="ARBA" id="ARBA00023157"/>
    </source>
</evidence>
<dbReference type="GO" id="GO:0000049">
    <property type="term" value="F:tRNA binding"/>
    <property type="evidence" value="ECO:0007669"/>
    <property type="project" value="UniProtKB-UniRule"/>
</dbReference>
<dbReference type="InterPro" id="IPR058240">
    <property type="entry name" value="rSAM_sf"/>
</dbReference>
<dbReference type="SFLD" id="SFLDG01062">
    <property type="entry name" value="methyltransferase_(Class_A)"/>
    <property type="match status" value="1"/>
</dbReference>
<protein>
    <recommendedName>
        <fullName evidence="14">Probable dual-specificity RNA methyltransferase RlmN</fullName>
        <ecNumber evidence="14">2.1.1.192</ecNumber>
    </recommendedName>
    <alternativeName>
        <fullName evidence="14">23S rRNA (adenine(2503)-C(2))-methyltransferase</fullName>
    </alternativeName>
    <alternativeName>
        <fullName evidence="14">23S rRNA m2A2503 methyltransferase</fullName>
    </alternativeName>
    <alternativeName>
        <fullName evidence="14">Ribosomal RNA large subunit methyltransferase N</fullName>
    </alternativeName>
    <alternativeName>
        <fullName evidence="14">tRNA (adenine(37)-C(2))-methyltransferase</fullName>
    </alternativeName>
    <alternativeName>
        <fullName evidence="14">tRNA m2A37 methyltransferase</fullName>
    </alternativeName>
</protein>
<dbReference type="InterPro" id="IPR013785">
    <property type="entry name" value="Aldolase_TIM"/>
</dbReference>
<keyword evidence="11 14" id="KW-0408">Iron</keyword>
<dbReference type="PANTHER" id="PTHR30544">
    <property type="entry name" value="23S RRNA METHYLTRANSFERASE"/>
    <property type="match status" value="1"/>
</dbReference>
<dbReference type="NCBIfam" id="TIGR00048">
    <property type="entry name" value="rRNA_mod_RlmN"/>
    <property type="match status" value="1"/>
</dbReference>
<keyword evidence="8 14" id="KW-0949">S-adenosyl-L-methionine</keyword>
<sequence>MTFLCCWPISFIVRGGLKPFSGSRKRNRCPPLPAALIFSPKGRILPRVVAKPDLRSLTADEFAESFQDLGQPAYRRDQILDWLWKKRVRSIDEMSNLPAELRQTLKERYELTVPEVARAQGSKDTTRKLLLKLKDGRYVECVLIPASPALYGEQSDRLTLCVSSQVGCAFGCKFCASGLMGFTRNLTAGEITSQILLAEELAGTRVNNLVFMGMGEPLANLPNLLKAIELITSPQGLHIGARHLTISTSGVVPQIKKLADNPRQIRLAISLHGATDEVRSQIMPVNERWGVEALFEALRYWNSQKKQHLTLEYILIAGVNDDLEQARILAKRARGIRAKVNLIPYNTVEGLPWVRPSEDHCRAFRDILKNSGVQATLRLEKGHDIDAACGQLRLREENAKMGSTIEKG</sequence>
<dbReference type="EC" id="2.1.1.192" evidence="14"/>
<evidence type="ECO:0000256" key="1">
    <source>
        <dbReference type="ARBA" id="ARBA00004496"/>
    </source>
</evidence>
<reference evidence="16" key="1">
    <citation type="submission" date="2021-01" db="EMBL/GenBank/DDBJ databases">
        <title>Modified the classification status of verrucomicrobia.</title>
        <authorList>
            <person name="Feng X."/>
        </authorList>
    </citation>
    <scope>NUCLEOTIDE SEQUENCE</scope>
    <source>
        <strain evidence="16">KCTC 12986</strain>
    </source>
</reference>
<feature type="binding site" evidence="14">
    <location>
        <position position="168"/>
    </location>
    <ligand>
        <name>[4Fe-4S] cluster</name>
        <dbReference type="ChEBI" id="CHEBI:49883"/>
        <note>4Fe-4S-S-AdoMet</note>
    </ligand>
</feature>
<keyword evidence="12 14" id="KW-0411">Iron-sulfur</keyword>
<dbReference type="PIRSF" id="PIRSF006004">
    <property type="entry name" value="CHP00048"/>
    <property type="match status" value="1"/>
</dbReference>
<dbReference type="InterPro" id="IPR004383">
    <property type="entry name" value="rRNA_lsu_MTrfase_RlmN/Cfr"/>
</dbReference>
<keyword evidence="17" id="KW-1185">Reference proteome</keyword>
<dbReference type="InterPro" id="IPR048641">
    <property type="entry name" value="RlmN_N"/>
</dbReference>
<keyword evidence="6 14" id="KW-0489">Methyltransferase</keyword>
<accession>A0A934RQY2</accession>
<evidence type="ECO:0000259" key="15">
    <source>
        <dbReference type="PROSITE" id="PS51918"/>
    </source>
</evidence>
<dbReference type="SMART" id="SM00729">
    <property type="entry name" value="Elp3"/>
    <property type="match status" value="1"/>
</dbReference>
<dbReference type="SFLD" id="SFLDF00275">
    <property type="entry name" value="adenosine_C2_methyltransferase"/>
    <property type="match status" value="1"/>
</dbReference>
<comment type="cofactor">
    <cofactor evidence="14">
        <name>[4Fe-4S] cluster</name>
        <dbReference type="ChEBI" id="CHEBI:49883"/>
    </cofactor>
    <text evidence="14">Binds 1 [4Fe-4S] cluster. The cluster is coordinated with 3 cysteines and an exchangeable S-adenosyl-L-methionine.</text>
</comment>
<dbReference type="InterPro" id="IPR007197">
    <property type="entry name" value="rSAM"/>
</dbReference>
<dbReference type="CDD" id="cd01335">
    <property type="entry name" value="Radical_SAM"/>
    <property type="match status" value="1"/>
</dbReference>
<comment type="subcellular location">
    <subcellularLocation>
        <location evidence="1 14">Cytoplasm</location>
    </subcellularLocation>
</comment>
<keyword evidence="7 14" id="KW-0808">Transferase</keyword>
<evidence type="ECO:0000256" key="12">
    <source>
        <dbReference type="ARBA" id="ARBA00023014"/>
    </source>
</evidence>
<dbReference type="Pfam" id="PF21016">
    <property type="entry name" value="RlmN_N"/>
    <property type="match status" value="1"/>
</dbReference>
<dbReference type="GO" id="GO:0002935">
    <property type="term" value="F:tRNA (adenine(37)-C2)-methyltransferase activity"/>
    <property type="evidence" value="ECO:0007669"/>
    <property type="project" value="UniProtKB-UniRule"/>
</dbReference>
<dbReference type="GO" id="GO:0005737">
    <property type="term" value="C:cytoplasm"/>
    <property type="evidence" value="ECO:0007669"/>
    <property type="project" value="UniProtKB-SubCell"/>
</dbReference>
<dbReference type="FunFam" id="3.20.20.70:FF:000014">
    <property type="entry name" value="Probable dual-specificity RNA methyltransferase RlmN"/>
    <property type="match status" value="1"/>
</dbReference>
<comment type="catalytic activity">
    <reaction evidence="14">
        <text>adenosine(2503) in 23S rRNA + 2 reduced [2Fe-2S]-[ferredoxin] + 2 S-adenosyl-L-methionine = 2-methyladenosine(2503) in 23S rRNA + 5'-deoxyadenosine + L-methionine + 2 oxidized [2Fe-2S]-[ferredoxin] + S-adenosyl-L-homocysteine</text>
        <dbReference type="Rhea" id="RHEA:42916"/>
        <dbReference type="Rhea" id="RHEA-COMP:10000"/>
        <dbReference type="Rhea" id="RHEA-COMP:10001"/>
        <dbReference type="Rhea" id="RHEA-COMP:10152"/>
        <dbReference type="Rhea" id="RHEA-COMP:10282"/>
        <dbReference type="ChEBI" id="CHEBI:17319"/>
        <dbReference type="ChEBI" id="CHEBI:33737"/>
        <dbReference type="ChEBI" id="CHEBI:33738"/>
        <dbReference type="ChEBI" id="CHEBI:57844"/>
        <dbReference type="ChEBI" id="CHEBI:57856"/>
        <dbReference type="ChEBI" id="CHEBI:59789"/>
        <dbReference type="ChEBI" id="CHEBI:74411"/>
        <dbReference type="ChEBI" id="CHEBI:74497"/>
        <dbReference type="EC" id="2.1.1.192"/>
    </reaction>
</comment>
<organism evidence="16 17">
    <name type="scientific">Roseibacillus ishigakijimensis</name>
    <dbReference type="NCBI Taxonomy" id="454146"/>
    <lineage>
        <taxon>Bacteria</taxon>
        <taxon>Pseudomonadati</taxon>
        <taxon>Verrucomicrobiota</taxon>
        <taxon>Verrucomicrobiia</taxon>
        <taxon>Verrucomicrobiales</taxon>
        <taxon>Verrucomicrobiaceae</taxon>
        <taxon>Roseibacillus</taxon>
    </lineage>
</organism>
<dbReference type="InterPro" id="IPR006638">
    <property type="entry name" value="Elp3/MiaA/NifB-like_rSAM"/>
</dbReference>
<dbReference type="Pfam" id="PF04055">
    <property type="entry name" value="Radical_SAM"/>
    <property type="match status" value="1"/>
</dbReference>
<dbReference type="SFLD" id="SFLDS00029">
    <property type="entry name" value="Radical_SAM"/>
    <property type="match status" value="1"/>
</dbReference>
<comment type="miscellaneous">
    <text evidence="14">Reaction proceeds by a ping-pong mechanism involving intermediate methylation of a conserved cysteine residue.</text>
</comment>
<comment type="catalytic activity">
    <reaction evidence="14">
        <text>adenosine(37) in tRNA + 2 reduced [2Fe-2S]-[ferredoxin] + 2 S-adenosyl-L-methionine = 2-methyladenosine(37) in tRNA + 5'-deoxyadenosine + L-methionine + 2 oxidized [2Fe-2S]-[ferredoxin] + S-adenosyl-L-homocysteine</text>
        <dbReference type="Rhea" id="RHEA:43332"/>
        <dbReference type="Rhea" id="RHEA-COMP:10000"/>
        <dbReference type="Rhea" id="RHEA-COMP:10001"/>
        <dbReference type="Rhea" id="RHEA-COMP:10162"/>
        <dbReference type="Rhea" id="RHEA-COMP:10485"/>
        <dbReference type="ChEBI" id="CHEBI:17319"/>
        <dbReference type="ChEBI" id="CHEBI:33737"/>
        <dbReference type="ChEBI" id="CHEBI:33738"/>
        <dbReference type="ChEBI" id="CHEBI:57844"/>
        <dbReference type="ChEBI" id="CHEBI:57856"/>
        <dbReference type="ChEBI" id="CHEBI:59789"/>
        <dbReference type="ChEBI" id="CHEBI:74411"/>
        <dbReference type="ChEBI" id="CHEBI:74497"/>
        <dbReference type="EC" id="2.1.1.192"/>
    </reaction>
</comment>
<feature type="binding site" evidence="14">
    <location>
        <position position="247"/>
    </location>
    <ligand>
        <name>S-adenosyl-L-methionine</name>
        <dbReference type="ChEBI" id="CHEBI:59789"/>
    </ligand>
</feature>
<comment type="function">
    <text evidence="14">Specifically methylates position 2 of adenine 2503 in 23S rRNA and position 2 of adenine 37 in tRNAs.</text>
</comment>
<keyword evidence="13 14" id="KW-1015">Disulfide bond</keyword>
<feature type="binding site" evidence="14">
    <location>
        <position position="346"/>
    </location>
    <ligand>
        <name>S-adenosyl-L-methionine</name>
        <dbReference type="ChEBI" id="CHEBI:59789"/>
    </ligand>
</feature>
<evidence type="ECO:0000256" key="4">
    <source>
        <dbReference type="ARBA" id="ARBA00022490"/>
    </source>
</evidence>
<dbReference type="InterPro" id="IPR027492">
    <property type="entry name" value="RNA_MTrfase_RlmN"/>
</dbReference>
<dbReference type="GO" id="GO:0030488">
    <property type="term" value="P:tRNA methylation"/>
    <property type="evidence" value="ECO:0007669"/>
    <property type="project" value="UniProtKB-UniRule"/>
</dbReference>
<evidence type="ECO:0000256" key="5">
    <source>
        <dbReference type="ARBA" id="ARBA00022552"/>
    </source>
</evidence>
<comment type="caution">
    <text evidence="16">The sequence shown here is derived from an EMBL/GenBank/DDBJ whole genome shotgun (WGS) entry which is preliminary data.</text>
</comment>
<keyword evidence="3 14" id="KW-0004">4Fe-4S</keyword>
<dbReference type="GO" id="GO:0070040">
    <property type="term" value="F:rRNA (adenine(2503)-C2-)-methyltransferase activity"/>
    <property type="evidence" value="ECO:0007669"/>
    <property type="project" value="UniProtKB-UniRule"/>
</dbReference>
<dbReference type="HAMAP" id="MF_01849">
    <property type="entry name" value="RNA_methyltr_RlmN"/>
    <property type="match status" value="1"/>
</dbReference>
<comment type="similarity">
    <text evidence="2 14">Belongs to the radical SAM superfamily. RlmN family.</text>
</comment>
<dbReference type="Gene3D" id="3.20.20.70">
    <property type="entry name" value="Aldolase class I"/>
    <property type="match status" value="1"/>
</dbReference>
<evidence type="ECO:0000256" key="10">
    <source>
        <dbReference type="ARBA" id="ARBA00022723"/>
    </source>
</evidence>
<evidence type="ECO:0000313" key="16">
    <source>
        <dbReference type="EMBL" id="MBK1833439.1"/>
    </source>
</evidence>
<dbReference type="GO" id="GO:0019843">
    <property type="term" value="F:rRNA binding"/>
    <property type="evidence" value="ECO:0007669"/>
    <property type="project" value="UniProtKB-UniRule"/>
</dbReference>
<dbReference type="EMBL" id="JAENIO010000008">
    <property type="protein sequence ID" value="MBK1833439.1"/>
    <property type="molecule type" value="Genomic_DNA"/>
</dbReference>
<feature type="binding site" evidence="14">
    <location>
        <position position="172"/>
    </location>
    <ligand>
        <name>[4Fe-4S] cluster</name>
        <dbReference type="ChEBI" id="CHEBI:49883"/>
        <note>4Fe-4S-S-AdoMet</note>
    </ligand>
</feature>